<evidence type="ECO:0000313" key="2">
    <source>
        <dbReference type="EMBL" id="CAE7231651.1"/>
    </source>
</evidence>
<sequence length="282" mass="29379">VIRQGPLLQTDKHGAIWGTEAGEVLPGQILHAAAEPVTEDGHTTVLLQTGGAVDIGLLQVAEHLSGDAAGEHEHLDEHFPPPGGVEHAGTEGEPEGQPAHWFESEPDMPNEPPSPQEMAEAAYRSRHGHEGPGPADPSEWEAEHGHPAEQAEDGAMHGFREGEGAEEAPHQMPGGRHGHDGSEDGEGHGMAKHPASPQDPELDALAQQEMQEHGLNDPFPEHPEHAGQDPELDPQNSAGHGDGGHPEPGLPDSPQEGAAPGGGGHDGDHMADPAIGFEGGDQ</sequence>
<comment type="caution">
    <text evidence="2">The sequence shown here is derived from an EMBL/GenBank/DDBJ whole genome shotgun (WGS) entry which is preliminary data.</text>
</comment>
<dbReference type="OrthoDB" id="422630at2759"/>
<feature type="compositionally biased region" description="Basic and acidic residues" evidence="1">
    <location>
        <begin position="70"/>
        <end position="79"/>
    </location>
</feature>
<dbReference type="AlphaFoldDB" id="A0A812KWH8"/>
<feature type="compositionally biased region" description="Basic and acidic residues" evidence="1">
    <location>
        <begin position="210"/>
        <end position="228"/>
    </location>
</feature>
<name>A0A812KWH8_SYMPI</name>
<proteinExistence type="predicted"/>
<accession>A0A812KWH8</accession>
<feature type="compositionally biased region" description="Basic and acidic residues" evidence="1">
    <location>
        <begin position="177"/>
        <end position="189"/>
    </location>
</feature>
<feature type="region of interest" description="Disordered" evidence="1">
    <location>
        <begin position="163"/>
        <end position="282"/>
    </location>
</feature>
<feature type="region of interest" description="Disordered" evidence="1">
    <location>
        <begin position="70"/>
        <end position="149"/>
    </location>
</feature>
<protein>
    <submittedName>
        <fullName evidence="2">Uncharacterized protein</fullName>
    </submittedName>
</protein>
<dbReference type="EMBL" id="CAJNIZ010004336">
    <property type="protein sequence ID" value="CAE7231651.1"/>
    <property type="molecule type" value="Genomic_DNA"/>
</dbReference>
<evidence type="ECO:0000313" key="3">
    <source>
        <dbReference type="Proteomes" id="UP000649617"/>
    </source>
</evidence>
<gene>
    <name evidence="2" type="ORF">SPIL2461_LOCUS3565</name>
</gene>
<reference evidence="2" key="1">
    <citation type="submission" date="2021-02" db="EMBL/GenBank/DDBJ databases">
        <authorList>
            <person name="Dougan E. K."/>
            <person name="Rhodes N."/>
            <person name="Thang M."/>
            <person name="Chan C."/>
        </authorList>
    </citation>
    <scope>NUCLEOTIDE SEQUENCE</scope>
</reference>
<keyword evidence="3" id="KW-1185">Reference proteome</keyword>
<evidence type="ECO:0000256" key="1">
    <source>
        <dbReference type="SAM" id="MobiDB-lite"/>
    </source>
</evidence>
<feature type="non-terminal residue" evidence="2">
    <location>
        <position position="282"/>
    </location>
</feature>
<organism evidence="2 3">
    <name type="scientific">Symbiodinium pilosum</name>
    <name type="common">Dinoflagellate</name>
    <dbReference type="NCBI Taxonomy" id="2952"/>
    <lineage>
        <taxon>Eukaryota</taxon>
        <taxon>Sar</taxon>
        <taxon>Alveolata</taxon>
        <taxon>Dinophyceae</taxon>
        <taxon>Suessiales</taxon>
        <taxon>Symbiodiniaceae</taxon>
        <taxon>Symbiodinium</taxon>
    </lineage>
</organism>
<dbReference type="Proteomes" id="UP000649617">
    <property type="component" value="Unassembled WGS sequence"/>
</dbReference>